<feature type="compositionally biased region" description="Basic and acidic residues" evidence="1">
    <location>
        <begin position="63"/>
        <end position="75"/>
    </location>
</feature>
<evidence type="ECO:0000313" key="3">
    <source>
        <dbReference type="EMBL" id="SHN73401.1"/>
    </source>
</evidence>
<proteinExistence type="predicted"/>
<keyword evidence="2" id="KW-0812">Transmembrane</keyword>
<gene>
    <name evidence="3" type="ORF">SAMN02745728_02410</name>
</gene>
<accession>A0A1M7TRP6</accession>
<feature type="transmembrane region" description="Helical" evidence="2">
    <location>
        <begin position="12"/>
        <end position="30"/>
    </location>
</feature>
<dbReference type="RefSeq" id="WP_143145583.1">
    <property type="nucleotide sequence ID" value="NZ_FRDI01000024.1"/>
</dbReference>
<feature type="compositionally biased region" description="Polar residues" evidence="1">
    <location>
        <begin position="102"/>
        <end position="117"/>
    </location>
</feature>
<dbReference type="AlphaFoldDB" id="A0A1M7TRP6"/>
<reference evidence="3 4" key="1">
    <citation type="submission" date="2016-12" db="EMBL/GenBank/DDBJ databases">
        <authorList>
            <person name="Song W.-J."/>
            <person name="Kurnit D.M."/>
        </authorList>
    </citation>
    <scope>NUCLEOTIDE SEQUENCE [LARGE SCALE GENOMIC DNA]</scope>
    <source>
        <strain evidence="3 4">DSM 11393</strain>
    </source>
</reference>
<keyword evidence="2" id="KW-0472">Membrane</keyword>
<sequence length="117" mass="12629">MQKAFDFSGLGLFFRVLAFAFILSFTLPLAGNAADKKAEQEANVARVLARLNSQERQAAIAKMNEKNAEQKKIKDASLIQKASQSNNEKASVASKGEKTKTLVASDNAVTPSDSPKK</sequence>
<evidence type="ECO:0000256" key="2">
    <source>
        <dbReference type="SAM" id="Phobius"/>
    </source>
</evidence>
<feature type="compositionally biased region" description="Polar residues" evidence="1">
    <location>
        <begin position="80"/>
        <end position="89"/>
    </location>
</feature>
<evidence type="ECO:0000256" key="1">
    <source>
        <dbReference type="SAM" id="MobiDB-lite"/>
    </source>
</evidence>
<name>A0A1M7TRP6_9BACT</name>
<dbReference type="EMBL" id="FRDI01000024">
    <property type="protein sequence ID" value="SHN73401.1"/>
    <property type="molecule type" value="Genomic_DNA"/>
</dbReference>
<organism evidence="3 4">
    <name type="scientific">Desulfovibrio litoralis DSM 11393</name>
    <dbReference type="NCBI Taxonomy" id="1121455"/>
    <lineage>
        <taxon>Bacteria</taxon>
        <taxon>Pseudomonadati</taxon>
        <taxon>Thermodesulfobacteriota</taxon>
        <taxon>Desulfovibrionia</taxon>
        <taxon>Desulfovibrionales</taxon>
        <taxon>Desulfovibrionaceae</taxon>
        <taxon>Desulfovibrio</taxon>
    </lineage>
</organism>
<keyword evidence="2" id="KW-1133">Transmembrane helix</keyword>
<protein>
    <submittedName>
        <fullName evidence="3">Uncharacterized protein</fullName>
    </submittedName>
</protein>
<feature type="non-terminal residue" evidence="3">
    <location>
        <position position="117"/>
    </location>
</feature>
<keyword evidence="4" id="KW-1185">Reference proteome</keyword>
<dbReference type="Proteomes" id="UP000186469">
    <property type="component" value="Unassembled WGS sequence"/>
</dbReference>
<feature type="region of interest" description="Disordered" evidence="1">
    <location>
        <begin position="62"/>
        <end position="117"/>
    </location>
</feature>
<evidence type="ECO:0000313" key="4">
    <source>
        <dbReference type="Proteomes" id="UP000186469"/>
    </source>
</evidence>